<organism evidence="3 4">
    <name type="scientific">Shimazuella alba</name>
    <dbReference type="NCBI Taxonomy" id="2690964"/>
    <lineage>
        <taxon>Bacteria</taxon>
        <taxon>Bacillati</taxon>
        <taxon>Bacillota</taxon>
        <taxon>Bacilli</taxon>
        <taxon>Bacillales</taxon>
        <taxon>Thermoactinomycetaceae</taxon>
        <taxon>Shimazuella</taxon>
    </lineage>
</organism>
<name>A0A6I4W313_9BACL</name>
<dbReference type="EMBL" id="WUUL01000012">
    <property type="protein sequence ID" value="MXQ55174.1"/>
    <property type="molecule type" value="Genomic_DNA"/>
</dbReference>
<comment type="caution">
    <text evidence="3">The sequence shown here is derived from an EMBL/GenBank/DDBJ whole genome shotgun (WGS) entry which is preliminary data.</text>
</comment>
<dbReference type="Gene3D" id="2.30.30.40">
    <property type="entry name" value="SH3 Domains"/>
    <property type="match status" value="1"/>
</dbReference>
<keyword evidence="1" id="KW-0732">Signal</keyword>
<sequence>MINLKKCLSIFSILIICAVIAFQTPFSYASENSDPKPKSSEFQLIIQNAKQIPTKYRQQLTQEFYRVYPLLVNKFNKNAPKTIYLKVDNKTEYGAYVIGHTISINYKAIQIDLDAGNLGIMIHELTHIVQDGYQGDVPSWIVEGMADYAVLLYGTEKTDVSLPKASEVKSGKKYLEKESYRHVTRFLLWVKTHRRATIFEDINAAAMAGTYKESLFKKWTGQTLEQLTQAYAKNPGSFEENSQCFAQRNDCPDVVPIEIYHQVKISKGKAVNLRSKPFKEAKTVGSIKNGEIVTIKCQTTGDLVGKSSKKTKLWSHVQIGNKKGYLSHIYLPDINKTNIKDIPACKKK</sequence>
<dbReference type="Pfam" id="PF08239">
    <property type="entry name" value="SH3_3"/>
    <property type="match status" value="1"/>
</dbReference>
<dbReference type="Proteomes" id="UP000430692">
    <property type="component" value="Unassembled WGS sequence"/>
</dbReference>
<dbReference type="PANTHER" id="PTHR33321">
    <property type="match status" value="1"/>
</dbReference>
<dbReference type="PANTHER" id="PTHR33321:SF12">
    <property type="entry name" value="PLANT BASIC SECRETORY PROTEIN (BSP) FAMILY PROTEIN"/>
    <property type="match status" value="1"/>
</dbReference>
<reference evidence="3 4" key="1">
    <citation type="submission" date="2019-12" db="EMBL/GenBank/DDBJ databases">
        <title>Whole-genome analyses of novel actinobacteria.</title>
        <authorList>
            <person name="Sahin N."/>
            <person name="Saygin H."/>
        </authorList>
    </citation>
    <scope>NUCLEOTIDE SEQUENCE [LARGE SCALE GENOMIC DNA]</scope>
    <source>
        <strain evidence="3 4">KC615</strain>
    </source>
</reference>
<dbReference type="RefSeq" id="WP_160802526.1">
    <property type="nucleotide sequence ID" value="NZ_WUUL01000012.1"/>
</dbReference>
<gene>
    <name evidence="3" type="ORF">GSM42_15915</name>
</gene>
<feature type="signal peptide" evidence="1">
    <location>
        <begin position="1"/>
        <end position="29"/>
    </location>
</feature>
<keyword evidence="4" id="KW-1185">Reference proteome</keyword>
<dbReference type="InterPro" id="IPR003646">
    <property type="entry name" value="SH3-like_bac-type"/>
</dbReference>
<evidence type="ECO:0000313" key="4">
    <source>
        <dbReference type="Proteomes" id="UP000430692"/>
    </source>
</evidence>
<feature type="domain" description="SH3b" evidence="2">
    <location>
        <begin position="261"/>
        <end position="335"/>
    </location>
</feature>
<feature type="chain" id="PRO_5026197755" evidence="1">
    <location>
        <begin position="30"/>
        <end position="348"/>
    </location>
</feature>
<evidence type="ECO:0000256" key="1">
    <source>
        <dbReference type="SAM" id="SignalP"/>
    </source>
</evidence>
<protein>
    <submittedName>
        <fullName evidence="3">SH3 domain-containing protein</fullName>
    </submittedName>
</protein>
<dbReference type="AlphaFoldDB" id="A0A6I4W313"/>
<accession>A0A6I4W313</accession>
<dbReference type="PROSITE" id="PS51781">
    <property type="entry name" value="SH3B"/>
    <property type="match status" value="1"/>
</dbReference>
<evidence type="ECO:0000313" key="3">
    <source>
        <dbReference type="EMBL" id="MXQ55174.1"/>
    </source>
</evidence>
<proteinExistence type="predicted"/>
<evidence type="ECO:0000259" key="2">
    <source>
        <dbReference type="PROSITE" id="PS51781"/>
    </source>
</evidence>
<dbReference type="Pfam" id="PF04450">
    <property type="entry name" value="BSP"/>
    <property type="match status" value="1"/>
</dbReference>
<dbReference type="InterPro" id="IPR007541">
    <property type="entry name" value="Uncharacterised_BSP"/>
</dbReference>